<evidence type="ECO:0000313" key="2">
    <source>
        <dbReference type="Proteomes" id="UP000243459"/>
    </source>
</evidence>
<organism evidence="1 2">
    <name type="scientific">Asparagus officinalis</name>
    <name type="common">Garden asparagus</name>
    <dbReference type="NCBI Taxonomy" id="4686"/>
    <lineage>
        <taxon>Eukaryota</taxon>
        <taxon>Viridiplantae</taxon>
        <taxon>Streptophyta</taxon>
        <taxon>Embryophyta</taxon>
        <taxon>Tracheophyta</taxon>
        <taxon>Spermatophyta</taxon>
        <taxon>Magnoliopsida</taxon>
        <taxon>Liliopsida</taxon>
        <taxon>Asparagales</taxon>
        <taxon>Asparagaceae</taxon>
        <taxon>Asparagoideae</taxon>
        <taxon>Asparagus</taxon>
    </lineage>
</organism>
<protein>
    <submittedName>
        <fullName evidence="1">Uncharacterized protein</fullName>
    </submittedName>
</protein>
<dbReference type="EMBL" id="KV864123">
    <property type="protein sequence ID" value="ONK54817.1"/>
    <property type="molecule type" value="Genomic_DNA"/>
</dbReference>
<reference evidence="2" key="1">
    <citation type="journal article" date="2017" name="Nat. Commun.">
        <title>The asparagus genome sheds light on the origin and evolution of a young Y chromosome.</title>
        <authorList>
            <person name="Harkess A."/>
            <person name="Zhou J."/>
            <person name="Xu C."/>
            <person name="Bowers J.E."/>
            <person name="Van der Hulst R."/>
            <person name="Ayyampalayam S."/>
            <person name="Mercati F."/>
            <person name="Riccardi P."/>
            <person name="McKain M.R."/>
            <person name="Kakrana A."/>
            <person name="Tang H."/>
            <person name="Ray J."/>
            <person name="Groenendijk J."/>
            <person name="Arikit S."/>
            <person name="Mathioni S.M."/>
            <person name="Nakano M."/>
            <person name="Shan H."/>
            <person name="Telgmann-Rauber A."/>
            <person name="Kanno A."/>
            <person name="Yue Z."/>
            <person name="Chen H."/>
            <person name="Li W."/>
            <person name="Chen Y."/>
            <person name="Xu X."/>
            <person name="Zhang Y."/>
            <person name="Luo S."/>
            <person name="Chen H."/>
            <person name="Gao J."/>
            <person name="Mao Z."/>
            <person name="Pires J.C."/>
            <person name="Luo M."/>
            <person name="Kudrna D."/>
            <person name="Wing R.A."/>
            <person name="Meyers B.C."/>
            <person name="Yi K."/>
            <person name="Kong H."/>
            <person name="Lavrijsen P."/>
            <person name="Sunseri F."/>
            <person name="Falavigna A."/>
            <person name="Ye Y."/>
            <person name="Leebens-Mack J.H."/>
            <person name="Chen G."/>
        </authorList>
    </citation>
    <scope>NUCLEOTIDE SEQUENCE [LARGE SCALE GENOMIC DNA]</scope>
    <source>
        <strain evidence="2">cv. DH0086</strain>
    </source>
</reference>
<sequence length="61" mass="6608">MGRYFPSISSPSPLPPAAASFALREAPCSCCDKVNGSLQWQDWIFSFLRTILSGLISTVVS</sequence>
<proteinExistence type="predicted"/>
<dbReference type="AlphaFoldDB" id="A0A1R3L5D1"/>
<evidence type="ECO:0000313" key="1">
    <source>
        <dbReference type="EMBL" id="ONK54817.1"/>
    </source>
</evidence>
<keyword evidence="2" id="KW-1185">Reference proteome</keyword>
<name>A0A1R3L5D1_ASPOF</name>
<dbReference type="Proteomes" id="UP000243459">
    <property type="component" value="Unassembled WGS sequence"/>
</dbReference>
<dbReference type="Gramene" id="ONK54817">
    <property type="protein sequence ID" value="ONK54817"/>
    <property type="gene ID" value="A4U43_UnF11000"/>
</dbReference>
<feature type="non-terminal residue" evidence="1">
    <location>
        <position position="61"/>
    </location>
</feature>
<gene>
    <name evidence="1" type="ORF">A4U43_UnF11000</name>
</gene>
<accession>A0A1R3L5D1</accession>